<keyword evidence="1" id="KW-0812">Transmembrane</keyword>
<dbReference type="AlphaFoldDB" id="A0A844ZDA4"/>
<evidence type="ECO:0000313" key="3">
    <source>
        <dbReference type="Proteomes" id="UP000433104"/>
    </source>
</evidence>
<feature type="transmembrane region" description="Helical" evidence="1">
    <location>
        <begin position="189"/>
        <end position="207"/>
    </location>
</feature>
<evidence type="ECO:0000256" key="1">
    <source>
        <dbReference type="SAM" id="Phobius"/>
    </source>
</evidence>
<gene>
    <name evidence="2" type="ORF">GRI38_04040</name>
</gene>
<keyword evidence="3" id="KW-1185">Reference proteome</keyword>
<keyword evidence="1" id="KW-1133">Transmembrane helix</keyword>
<feature type="transmembrane region" description="Helical" evidence="1">
    <location>
        <begin position="159"/>
        <end position="177"/>
    </location>
</feature>
<feature type="transmembrane region" description="Helical" evidence="1">
    <location>
        <begin position="92"/>
        <end position="112"/>
    </location>
</feature>
<dbReference type="OrthoDB" id="327431at2"/>
<proteinExistence type="predicted"/>
<feature type="transmembrane region" description="Helical" evidence="1">
    <location>
        <begin position="132"/>
        <end position="152"/>
    </location>
</feature>
<feature type="transmembrane region" description="Helical" evidence="1">
    <location>
        <begin position="64"/>
        <end position="85"/>
    </location>
</feature>
<comment type="caution">
    <text evidence="2">The sequence shown here is derived from an EMBL/GenBank/DDBJ whole genome shotgun (WGS) entry which is preliminary data.</text>
</comment>
<accession>A0A844ZDA4</accession>
<dbReference type="RefSeq" id="WP_160681614.1">
    <property type="nucleotide sequence ID" value="NZ_WTYW01000001.1"/>
</dbReference>
<reference evidence="2 3" key="1">
    <citation type="submission" date="2019-12" db="EMBL/GenBank/DDBJ databases">
        <title>Genomic-based taxomic classification of the family Erythrobacteraceae.</title>
        <authorList>
            <person name="Xu L."/>
        </authorList>
    </citation>
    <scope>NUCLEOTIDE SEQUENCE [LARGE SCALE GENOMIC DNA]</scope>
    <source>
        <strain evidence="2 3">MCCC 1A09962</strain>
    </source>
</reference>
<keyword evidence="1" id="KW-0472">Membrane</keyword>
<protein>
    <submittedName>
        <fullName evidence="2">Uncharacterized protein</fullName>
    </submittedName>
</protein>
<dbReference type="EMBL" id="WTYW01000001">
    <property type="protein sequence ID" value="MXO85193.1"/>
    <property type="molecule type" value="Genomic_DNA"/>
</dbReference>
<evidence type="ECO:0000313" key="2">
    <source>
        <dbReference type="EMBL" id="MXO85193.1"/>
    </source>
</evidence>
<dbReference type="Proteomes" id="UP000433104">
    <property type="component" value="Unassembled WGS sequence"/>
</dbReference>
<organism evidence="2 3">
    <name type="scientific">Parapontixanthobacter aurantiacus</name>
    <dbReference type="NCBI Taxonomy" id="1463599"/>
    <lineage>
        <taxon>Bacteria</taxon>
        <taxon>Pseudomonadati</taxon>
        <taxon>Pseudomonadota</taxon>
        <taxon>Alphaproteobacteria</taxon>
        <taxon>Sphingomonadales</taxon>
        <taxon>Erythrobacteraceae</taxon>
        <taxon>Parapontixanthobacter</taxon>
    </lineage>
</organism>
<name>A0A844ZDA4_9SPHN</name>
<sequence>MFIGHWAPALAVAASSRRAPQLGFLFVAAQLTDFAFFFFALIGLEHLRIVPGMTAMNPLDLYHLPYTHSLLGTAFWATGFAALVWRLNRDMVGAILAGSVVLSHWFVDFLVHRPDLTLAGGPARFGLALWDVPVAAIALELSLVAAAFAFYLKRTKGPPIPAFTLLVLMLVLQAVNWFGPPPESADAPFLLAGLAAFTLVALVAWWVGKTRWHRAETGLAVSSVGS</sequence>
<feature type="transmembrane region" description="Helical" evidence="1">
    <location>
        <begin position="22"/>
        <end position="44"/>
    </location>
</feature>